<name>G7KDA5_MEDTR</name>
<reference evidence="3 5" key="2">
    <citation type="journal article" date="2014" name="BMC Genomics">
        <title>An improved genome release (version Mt4.0) for the model legume Medicago truncatula.</title>
        <authorList>
            <person name="Tang H."/>
            <person name="Krishnakumar V."/>
            <person name="Bidwell S."/>
            <person name="Rosen B."/>
            <person name="Chan A."/>
            <person name="Zhou S."/>
            <person name="Gentzbittel L."/>
            <person name="Childs K.L."/>
            <person name="Yandell M."/>
            <person name="Gundlach H."/>
            <person name="Mayer K.F."/>
            <person name="Schwartz D.C."/>
            <person name="Town C.D."/>
        </authorList>
    </citation>
    <scope>GENOME REANNOTATION</scope>
    <source>
        <strain evidence="4 5">cv. Jemalong A17</strain>
    </source>
</reference>
<evidence type="ECO:0000256" key="1">
    <source>
        <dbReference type="ARBA" id="ARBA00004370"/>
    </source>
</evidence>
<dbReference type="GO" id="GO:0016020">
    <property type="term" value="C:membrane"/>
    <property type="evidence" value="ECO:0007669"/>
    <property type="project" value="UniProtKB-SubCell"/>
</dbReference>
<reference evidence="3 5" key="1">
    <citation type="journal article" date="2011" name="Nature">
        <title>The Medicago genome provides insight into the evolution of rhizobial symbioses.</title>
        <authorList>
            <person name="Young N.D."/>
            <person name="Debelle F."/>
            <person name="Oldroyd G.E."/>
            <person name="Geurts R."/>
            <person name="Cannon S.B."/>
            <person name="Udvardi M.K."/>
            <person name="Benedito V.A."/>
            <person name="Mayer K.F."/>
            <person name="Gouzy J."/>
            <person name="Schoof H."/>
            <person name="Van de Peer Y."/>
            <person name="Proost S."/>
            <person name="Cook D.R."/>
            <person name="Meyers B.C."/>
            <person name="Spannagl M."/>
            <person name="Cheung F."/>
            <person name="De Mita S."/>
            <person name="Krishnakumar V."/>
            <person name="Gundlach H."/>
            <person name="Zhou S."/>
            <person name="Mudge J."/>
            <person name="Bharti A.K."/>
            <person name="Murray J.D."/>
            <person name="Naoumkina M.A."/>
            <person name="Rosen B."/>
            <person name="Silverstein K.A."/>
            <person name="Tang H."/>
            <person name="Rombauts S."/>
            <person name="Zhao P.X."/>
            <person name="Zhou P."/>
            <person name="Barbe V."/>
            <person name="Bardou P."/>
            <person name="Bechner M."/>
            <person name="Bellec A."/>
            <person name="Berger A."/>
            <person name="Berges H."/>
            <person name="Bidwell S."/>
            <person name="Bisseling T."/>
            <person name="Choisne N."/>
            <person name="Couloux A."/>
            <person name="Denny R."/>
            <person name="Deshpande S."/>
            <person name="Dai X."/>
            <person name="Doyle J.J."/>
            <person name="Dudez A.M."/>
            <person name="Farmer A.D."/>
            <person name="Fouteau S."/>
            <person name="Franken C."/>
            <person name="Gibelin C."/>
            <person name="Gish J."/>
            <person name="Goldstein S."/>
            <person name="Gonzalez A.J."/>
            <person name="Green P.J."/>
            <person name="Hallab A."/>
            <person name="Hartog M."/>
            <person name="Hua A."/>
            <person name="Humphray S.J."/>
            <person name="Jeong D.H."/>
            <person name="Jing Y."/>
            <person name="Jocker A."/>
            <person name="Kenton S.M."/>
            <person name="Kim D.J."/>
            <person name="Klee K."/>
            <person name="Lai H."/>
            <person name="Lang C."/>
            <person name="Lin S."/>
            <person name="Macmil S.L."/>
            <person name="Magdelenat G."/>
            <person name="Matthews L."/>
            <person name="McCorrison J."/>
            <person name="Monaghan E.L."/>
            <person name="Mun J.H."/>
            <person name="Najar F.Z."/>
            <person name="Nicholson C."/>
            <person name="Noirot C."/>
            <person name="O'Bleness M."/>
            <person name="Paule C.R."/>
            <person name="Poulain J."/>
            <person name="Prion F."/>
            <person name="Qin B."/>
            <person name="Qu C."/>
            <person name="Retzel E.F."/>
            <person name="Riddle C."/>
            <person name="Sallet E."/>
            <person name="Samain S."/>
            <person name="Samson N."/>
            <person name="Sanders I."/>
            <person name="Saurat O."/>
            <person name="Scarpelli C."/>
            <person name="Schiex T."/>
            <person name="Segurens B."/>
            <person name="Severin A.J."/>
            <person name="Sherrier D.J."/>
            <person name="Shi R."/>
            <person name="Sims S."/>
            <person name="Singer S.R."/>
            <person name="Sinharoy S."/>
            <person name="Sterck L."/>
            <person name="Viollet A."/>
            <person name="Wang B.B."/>
            <person name="Wang K."/>
            <person name="Wang M."/>
            <person name="Wang X."/>
            <person name="Warfsmann J."/>
            <person name="Weissenbach J."/>
            <person name="White D.D."/>
            <person name="White J.D."/>
            <person name="Wiley G.B."/>
            <person name="Wincker P."/>
            <person name="Xing Y."/>
            <person name="Yang L."/>
            <person name="Yao Z."/>
            <person name="Ying F."/>
            <person name="Zhai J."/>
            <person name="Zhou L."/>
            <person name="Zuber A."/>
            <person name="Denarie J."/>
            <person name="Dixon R.A."/>
            <person name="May G.D."/>
            <person name="Schwartz D.C."/>
            <person name="Rogers J."/>
            <person name="Quetier F."/>
            <person name="Town C.D."/>
            <person name="Roe B.A."/>
        </authorList>
    </citation>
    <scope>NUCLEOTIDE SEQUENCE [LARGE SCALE GENOMIC DNA]</scope>
    <source>
        <strain evidence="3">A17</strain>
        <strain evidence="4 5">cv. Jemalong A17</strain>
    </source>
</reference>
<dbReference type="HOGENOM" id="CLU_2926102_0_0_1"/>
<dbReference type="EMBL" id="CM001221">
    <property type="protein sequence ID" value="AES98407.1"/>
    <property type="molecule type" value="Genomic_DNA"/>
</dbReference>
<proteinExistence type="predicted"/>
<protein>
    <submittedName>
        <fullName evidence="3">NBS-LRR protein, putative</fullName>
    </submittedName>
</protein>
<keyword evidence="2" id="KW-0472">Membrane</keyword>
<dbReference type="Proteomes" id="UP000002051">
    <property type="component" value="Chromosome 5"/>
</dbReference>
<accession>G7KDA5</accession>
<gene>
    <name evidence="3" type="ordered locus">MTR_5g068180</name>
</gene>
<dbReference type="InterPro" id="IPR018000">
    <property type="entry name" value="Neurotransmitter_ion_chnl_CS"/>
</dbReference>
<dbReference type="PaxDb" id="3880-AES98407"/>
<reference evidence="4" key="3">
    <citation type="submission" date="2015-04" db="UniProtKB">
        <authorList>
            <consortium name="EnsemblPlants"/>
        </authorList>
    </citation>
    <scope>IDENTIFICATION</scope>
    <source>
        <strain evidence="4">cv. Jemalong A17</strain>
    </source>
</reference>
<dbReference type="AlphaFoldDB" id="G7KDA5"/>
<keyword evidence="5" id="KW-1185">Reference proteome</keyword>
<dbReference type="PROSITE" id="PS00236">
    <property type="entry name" value="NEUROTR_ION_CHANNEL"/>
    <property type="match status" value="1"/>
</dbReference>
<dbReference type="EnsemblPlants" id="AES98407">
    <property type="protein sequence ID" value="AES98407"/>
    <property type="gene ID" value="MTR_5g068180"/>
</dbReference>
<organism evidence="3 5">
    <name type="scientific">Medicago truncatula</name>
    <name type="common">Barrel medic</name>
    <name type="synonym">Medicago tribuloides</name>
    <dbReference type="NCBI Taxonomy" id="3880"/>
    <lineage>
        <taxon>Eukaryota</taxon>
        <taxon>Viridiplantae</taxon>
        <taxon>Streptophyta</taxon>
        <taxon>Embryophyta</taxon>
        <taxon>Tracheophyta</taxon>
        <taxon>Spermatophyta</taxon>
        <taxon>Magnoliopsida</taxon>
        <taxon>eudicotyledons</taxon>
        <taxon>Gunneridae</taxon>
        <taxon>Pentapetalae</taxon>
        <taxon>rosids</taxon>
        <taxon>fabids</taxon>
        <taxon>Fabales</taxon>
        <taxon>Fabaceae</taxon>
        <taxon>Papilionoideae</taxon>
        <taxon>50 kb inversion clade</taxon>
        <taxon>NPAAA clade</taxon>
        <taxon>Hologalegina</taxon>
        <taxon>IRL clade</taxon>
        <taxon>Trifolieae</taxon>
        <taxon>Medicago</taxon>
    </lineage>
</organism>
<sequence>MEDVSSIKEKECFMDLGLFPEDQRICDPTWIDICSELYELDEDGNKEKVELIEKYQNLIIG</sequence>
<evidence type="ECO:0000256" key="2">
    <source>
        <dbReference type="ARBA" id="ARBA00023136"/>
    </source>
</evidence>
<evidence type="ECO:0000313" key="4">
    <source>
        <dbReference type="EnsemblPlants" id="AES98407"/>
    </source>
</evidence>
<evidence type="ECO:0000313" key="5">
    <source>
        <dbReference type="Proteomes" id="UP000002051"/>
    </source>
</evidence>
<comment type="subcellular location">
    <subcellularLocation>
        <location evidence="1">Membrane</location>
    </subcellularLocation>
</comment>
<evidence type="ECO:0000313" key="3">
    <source>
        <dbReference type="EMBL" id="AES98407.1"/>
    </source>
</evidence>